<evidence type="ECO:0000259" key="1">
    <source>
        <dbReference type="Pfam" id="PF23416"/>
    </source>
</evidence>
<evidence type="ECO:0000313" key="2">
    <source>
        <dbReference type="Proteomes" id="UP000046395"/>
    </source>
</evidence>
<proteinExistence type="predicted"/>
<feature type="domain" description="DUF7107" evidence="1">
    <location>
        <begin position="41"/>
        <end position="95"/>
    </location>
</feature>
<evidence type="ECO:0000313" key="3">
    <source>
        <dbReference type="WBParaSite" id="TMUE_0000001986.1"/>
    </source>
</evidence>
<accession>A0A5S6Q427</accession>
<protein>
    <submittedName>
        <fullName evidence="3">EB domain-containing protein</fullName>
    </submittedName>
</protein>
<dbReference type="Proteomes" id="UP000046395">
    <property type="component" value="Unassembled WGS sequence"/>
</dbReference>
<dbReference type="Pfam" id="PF23416">
    <property type="entry name" value="DUF7107"/>
    <property type="match status" value="2"/>
</dbReference>
<keyword evidence="2" id="KW-1185">Reference proteome</keyword>
<dbReference type="WBParaSite" id="TMUE_0000001986.1">
    <property type="protein sequence ID" value="TMUE_0000001986.1"/>
    <property type="gene ID" value="WBGene00297848"/>
</dbReference>
<dbReference type="InterPro" id="IPR055531">
    <property type="entry name" value="DUF7107"/>
</dbReference>
<organism evidence="2 3">
    <name type="scientific">Trichuris muris</name>
    <name type="common">Mouse whipworm</name>
    <dbReference type="NCBI Taxonomy" id="70415"/>
    <lineage>
        <taxon>Eukaryota</taxon>
        <taxon>Metazoa</taxon>
        <taxon>Ecdysozoa</taxon>
        <taxon>Nematoda</taxon>
        <taxon>Enoplea</taxon>
        <taxon>Dorylaimia</taxon>
        <taxon>Trichinellida</taxon>
        <taxon>Trichuridae</taxon>
        <taxon>Trichuris</taxon>
    </lineage>
</organism>
<feature type="domain" description="DUF7107" evidence="1">
    <location>
        <begin position="103"/>
        <end position="148"/>
    </location>
</feature>
<sequence length="162" mass="17587">MMISVGSFDLWGGRKPLIKKMSSCPLVLVLVIIILGTTNGCKLHKDCAASEALCYDKYCLLATPLSDKCTTDADCRVLGSFEQNAGRGCRNKQCYEIKADKLCTAHVSCGNDEVCIRNHCVPSVATSSKCLSDVVCGIGRRCLDGLCYEPQESSRILQVINL</sequence>
<name>A0A5S6Q427_TRIMR</name>
<dbReference type="AlphaFoldDB" id="A0A5S6Q427"/>
<reference evidence="3" key="1">
    <citation type="submission" date="2019-12" db="UniProtKB">
        <authorList>
            <consortium name="WormBaseParasite"/>
        </authorList>
    </citation>
    <scope>IDENTIFICATION</scope>
</reference>